<reference evidence="1" key="1">
    <citation type="submission" date="2023-08" db="EMBL/GenBank/DDBJ databases">
        <authorList>
            <person name="Audoor S."/>
            <person name="Bilcke G."/>
        </authorList>
    </citation>
    <scope>NUCLEOTIDE SEQUENCE</scope>
</reference>
<name>A0AAD2PXD4_9STRA</name>
<dbReference type="Proteomes" id="UP001295423">
    <property type="component" value="Unassembled WGS sequence"/>
</dbReference>
<accession>A0AAD2PXD4</accession>
<evidence type="ECO:0000313" key="2">
    <source>
        <dbReference type="Proteomes" id="UP001295423"/>
    </source>
</evidence>
<organism evidence="1 2">
    <name type="scientific">Cylindrotheca closterium</name>
    <dbReference type="NCBI Taxonomy" id="2856"/>
    <lineage>
        <taxon>Eukaryota</taxon>
        <taxon>Sar</taxon>
        <taxon>Stramenopiles</taxon>
        <taxon>Ochrophyta</taxon>
        <taxon>Bacillariophyta</taxon>
        <taxon>Bacillariophyceae</taxon>
        <taxon>Bacillariophycidae</taxon>
        <taxon>Bacillariales</taxon>
        <taxon>Bacillariaceae</taxon>
        <taxon>Cylindrotheca</taxon>
    </lineage>
</organism>
<comment type="caution">
    <text evidence="1">The sequence shown here is derived from an EMBL/GenBank/DDBJ whole genome shotgun (WGS) entry which is preliminary data.</text>
</comment>
<keyword evidence="2" id="KW-1185">Reference proteome</keyword>
<proteinExistence type="predicted"/>
<dbReference type="EMBL" id="CAKOGP040002247">
    <property type="protein sequence ID" value="CAJ1966027.1"/>
    <property type="molecule type" value="Genomic_DNA"/>
</dbReference>
<sequence length="144" mass="15772">MMAYFTTAGGTLWSIDGNTQEIKEVKVFAEDPIRWVGEQISYLDSFCRLKDSIYFVANRTELWKSDGTSEGTTIVETLNDTIIGVSAVNDHYLLLAVGSNQMRASDGSSASTILTMEAEAPILRGWKQDLVPGSQKALFLALGN</sequence>
<evidence type="ECO:0000313" key="1">
    <source>
        <dbReference type="EMBL" id="CAJ1966027.1"/>
    </source>
</evidence>
<gene>
    <name evidence="1" type="ORF">CYCCA115_LOCUS21611</name>
</gene>
<dbReference type="AlphaFoldDB" id="A0AAD2PXD4"/>
<protein>
    <submittedName>
        <fullName evidence="1">Uncharacterized protein</fullName>
    </submittedName>
</protein>